<reference evidence="9 10" key="1">
    <citation type="journal article" date="2020" name="ISME J.">
        <title>Uncovering the hidden diversity of litter-decomposition mechanisms in mushroom-forming fungi.</title>
        <authorList>
            <person name="Floudas D."/>
            <person name="Bentzer J."/>
            <person name="Ahren D."/>
            <person name="Johansson T."/>
            <person name="Persson P."/>
            <person name="Tunlid A."/>
        </authorList>
    </citation>
    <scope>NUCLEOTIDE SEQUENCE [LARGE SCALE GENOMIC DNA]</scope>
    <source>
        <strain evidence="9 10">CBS 406.79</strain>
    </source>
</reference>
<comment type="subcellular location">
    <subcellularLocation>
        <location evidence="1">Membrane</location>
        <topology evidence="1">Multi-pass membrane protein</topology>
    </subcellularLocation>
</comment>
<evidence type="ECO:0000256" key="5">
    <source>
        <dbReference type="ARBA" id="ARBA00023136"/>
    </source>
</evidence>
<evidence type="ECO:0000259" key="8">
    <source>
        <dbReference type="Pfam" id="PF01061"/>
    </source>
</evidence>
<keyword evidence="7" id="KW-0732">Signal</keyword>
<proteinExistence type="predicted"/>
<evidence type="ECO:0000313" key="9">
    <source>
        <dbReference type="EMBL" id="KAF5389997.1"/>
    </source>
</evidence>
<dbReference type="GO" id="GO:0016020">
    <property type="term" value="C:membrane"/>
    <property type="evidence" value="ECO:0007669"/>
    <property type="project" value="UniProtKB-SubCell"/>
</dbReference>
<dbReference type="OrthoDB" id="245989at2759"/>
<evidence type="ECO:0000256" key="1">
    <source>
        <dbReference type="ARBA" id="ARBA00004141"/>
    </source>
</evidence>
<keyword evidence="3 6" id="KW-0812">Transmembrane</keyword>
<keyword evidence="2" id="KW-0813">Transport</keyword>
<dbReference type="Pfam" id="PF01061">
    <property type="entry name" value="ABC2_membrane"/>
    <property type="match status" value="1"/>
</dbReference>
<feature type="transmembrane region" description="Helical" evidence="6">
    <location>
        <begin position="108"/>
        <end position="129"/>
    </location>
</feature>
<accession>A0A8H5HUV8</accession>
<feature type="domain" description="ABC-2 type transporter transmembrane" evidence="8">
    <location>
        <begin position="2"/>
        <end position="158"/>
    </location>
</feature>
<evidence type="ECO:0000313" key="10">
    <source>
        <dbReference type="Proteomes" id="UP000518752"/>
    </source>
</evidence>
<feature type="transmembrane region" description="Helical" evidence="6">
    <location>
        <begin position="27"/>
        <end position="46"/>
    </location>
</feature>
<keyword evidence="5 6" id="KW-0472">Membrane</keyword>
<evidence type="ECO:0000256" key="4">
    <source>
        <dbReference type="ARBA" id="ARBA00022989"/>
    </source>
</evidence>
<feature type="transmembrane region" description="Helical" evidence="6">
    <location>
        <begin position="66"/>
        <end position="88"/>
    </location>
</feature>
<evidence type="ECO:0000256" key="7">
    <source>
        <dbReference type="SAM" id="SignalP"/>
    </source>
</evidence>
<feature type="chain" id="PRO_5034215005" description="ABC-2 type transporter transmembrane domain-containing protein" evidence="7">
    <location>
        <begin position="18"/>
        <end position="196"/>
    </location>
</feature>
<dbReference type="PANTHER" id="PTHR19241">
    <property type="entry name" value="ATP-BINDING CASSETTE TRANSPORTER"/>
    <property type="match status" value="1"/>
</dbReference>
<organism evidence="9 10">
    <name type="scientific">Collybiopsis confluens</name>
    <dbReference type="NCBI Taxonomy" id="2823264"/>
    <lineage>
        <taxon>Eukaryota</taxon>
        <taxon>Fungi</taxon>
        <taxon>Dikarya</taxon>
        <taxon>Basidiomycota</taxon>
        <taxon>Agaricomycotina</taxon>
        <taxon>Agaricomycetes</taxon>
        <taxon>Agaricomycetidae</taxon>
        <taxon>Agaricales</taxon>
        <taxon>Marasmiineae</taxon>
        <taxon>Omphalotaceae</taxon>
        <taxon>Collybiopsis</taxon>
    </lineage>
</organism>
<evidence type="ECO:0000256" key="3">
    <source>
        <dbReference type="ARBA" id="ARBA00022692"/>
    </source>
</evidence>
<keyword evidence="10" id="KW-1185">Reference proteome</keyword>
<comment type="caution">
    <text evidence="9">The sequence shown here is derived from an EMBL/GenBank/DDBJ whole genome shotgun (WGS) entry which is preliminary data.</text>
</comment>
<keyword evidence="4 6" id="KW-1133">Transmembrane helix</keyword>
<protein>
    <recommendedName>
        <fullName evidence="8">ABC-2 type transporter transmembrane domain-containing protein</fullName>
    </recommendedName>
</protein>
<dbReference type="EMBL" id="JAACJN010000017">
    <property type="protein sequence ID" value="KAF5389997.1"/>
    <property type="molecule type" value="Genomic_DNA"/>
</dbReference>
<feature type="signal peptide" evidence="7">
    <location>
        <begin position="1"/>
        <end position="17"/>
    </location>
</feature>
<dbReference type="AlphaFoldDB" id="A0A8H5HUV8"/>
<dbReference type="GO" id="GO:0140359">
    <property type="term" value="F:ABC-type transporter activity"/>
    <property type="evidence" value="ECO:0007669"/>
    <property type="project" value="InterPro"/>
</dbReference>
<evidence type="ECO:0000256" key="6">
    <source>
        <dbReference type="SAM" id="Phobius"/>
    </source>
</evidence>
<evidence type="ECO:0000256" key="2">
    <source>
        <dbReference type="ARBA" id="ARBA00022448"/>
    </source>
</evidence>
<dbReference type="InterPro" id="IPR013525">
    <property type="entry name" value="ABC2_TM"/>
</dbReference>
<gene>
    <name evidence="9" type="ORF">D9757_003904</name>
</gene>
<sequence length="196" mass="22058">MFISLLISLSFLQLGTSLRELQFRVFSIFWVAVLPAIVMSQIEPMFIMNRRTFIREASSRIYSPYAFAIGQLLGEIPYNILCGIVYWVLMVYPMHLCQSSAGVNGTGFQLLVIIFVMLFGVSLGQLIAAISPSVQVAVLFKPFIGLVLTAFCGSYVHRWCLHGVEHLEYLETDAIRDLDSGIPRQHMDKADQMTAK</sequence>
<feature type="transmembrane region" description="Helical" evidence="6">
    <location>
        <begin position="136"/>
        <end position="156"/>
    </location>
</feature>
<dbReference type="Proteomes" id="UP000518752">
    <property type="component" value="Unassembled WGS sequence"/>
</dbReference>
<name>A0A8H5HUV8_9AGAR</name>